<name>A0ACA9NKV1_9GLOM</name>
<accession>A0ACA9NKV1</accession>
<feature type="non-terminal residue" evidence="1">
    <location>
        <position position="1"/>
    </location>
</feature>
<reference evidence="1" key="1">
    <citation type="submission" date="2021-06" db="EMBL/GenBank/DDBJ databases">
        <authorList>
            <person name="Kallberg Y."/>
            <person name="Tangrot J."/>
            <person name="Rosling A."/>
        </authorList>
    </citation>
    <scope>NUCLEOTIDE SEQUENCE</scope>
    <source>
        <strain evidence="1">IL203A</strain>
    </source>
</reference>
<evidence type="ECO:0000313" key="2">
    <source>
        <dbReference type="Proteomes" id="UP000789702"/>
    </source>
</evidence>
<comment type="caution">
    <text evidence="1">The sequence shown here is derived from an EMBL/GenBank/DDBJ whole genome shotgun (WGS) entry which is preliminary data.</text>
</comment>
<organism evidence="1 2">
    <name type="scientific">Dentiscutata heterogama</name>
    <dbReference type="NCBI Taxonomy" id="1316150"/>
    <lineage>
        <taxon>Eukaryota</taxon>
        <taxon>Fungi</taxon>
        <taxon>Fungi incertae sedis</taxon>
        <taxon>Mucoromycota</taxon>
        <taxon>Glomeromycotina</taxon>
        <taxon>Glomeromycetes</taxon>
        <taxon>Diversisporales</taxon>
        <taxon>Gigasporaceae</taxon>
        <taxon>Dentiscutata</taxon>
    </lineage>
</organism>
<protein>
    <submittedName>
        <fullName evidence="1">4225_t:CDS:1</fullName>
    </submittedName>
</protein>
<feature type="non-terminal residue" evidence="1">
    <location>
        <position position="171"/>
    </location>
</feature>
<dbReference type="Proteomes" id="UP000789702">
    <property type="component" value="Unassembled WGS sequence"/>
</dbReference>
<proteinExistence type="predicted"/>
<dbReference type="EMBL" id="CAJVPU010018122">
    <property type="protein sequence ID" value="CAG8663826.1"/>
    <property type="molecule type" value="Genomic_DNA"/>
</dbReference>
<sequence>PFRTSVYYGLFKKCTGYNDTCRPFPSVDQHDCNERNFCEEWEAAAIGMILAAVVGGLAWLHLVSVLVGGRAMREKAWKILSVLFFVYGIRKFDSVRALIKLVPHSLITNCYYLPAILQFSSIAFIAHLYSTADTFYYGTKYDVSFVLANVSASLSIVLGITLFMNGLLSPP</sequence>
<keyword evidence="2" id="KW-1185">Reference proteome</keyword>
<evidence type="ECO:0000313" key="1">
    <source>
        <dbReference type="EMBL" id="CAG8663826.1"/>
    </source>
</evidence>
<gene>
    <name evidence="1" type="ORF">DHETER_LOCUS9875</name>
</gene>